<reference evidence="1" key="1">
    <citation type="submission" date="2018-05" db="EMBL/GenBank/DDBJ databases">
        <authorList>
            <person name="Lanie J.A."/>
            <person name="Ng W.-L."/>
            <person name="Kazmierczak K.M."/>
            <person name="Andrzejewski T.M."/>
            <person name="Davidsen T.M."/>
            <person name="Wayne K.J."/>
            <person name="Tettelin H."/>
            <person name="Glass J.I."/>
            <person name="Rusch D."/>
            <person name="Podicherti R."/>
            <person name="Tsui H.-C.T."/>
            <person name="Winkler M.E."/>
        </authorList>
    </citation>
    <scope>NUCLEOTIDE SEQUENCE</scope>
</reference>
<accession>A0A381RG23</accession>
<name>A0A381RG23_9ZZZZ</name>
<dbReference type="EMBL" id="UINC01001891">
    <property type="protein sequence ID" value="SUZ90401.1"/>
    <property type="molecule type" value="Genomic_DNA"/>
</dbReference>
<gene>
    <name evidence="1" type="ORF">METZ01_LOCUS43255</name>
</gene>
<sequence length="122" mass="13622">MATSHSLGAGDDCPMTTPEFERFQASLGDTTPSADLSRALVGLWYDGRGDWEAAHREVQKGDGTDEAWVHAYLHRKEGDLANASYWYRRCDHAQFSGSLDEEWCQIATLLLARTNDDQAAEQ</sequence>
<proteinExistence type="predicted"/>
<dbReference type="AlphaFoldDB" id="A0A381RG23"/>
<evidence type="ECO:0000313" key="1">
    <source>
        <dbReference type="EMBL" id="SUZ90401.1"/>
    </source>
</evidence>
<protein>
    <submittedName>
        <fullName evidence="1">Uncharacterized protein</fullName>
    </submittedName>
</protein>
<organism evidence="1">
    <name type="scientific">marine metagenome</name>
    <dbReference type="NCBI Taxonomy" id="408172"/>
    <lineage>
        <taxon>unclassified sequences</taxon>
        <taxon>metagenomes</taxon>
        <taxon>ecological metagenomes</taxon>
    </lineage>
</organism>